<dbReference type="GeneID" id="10361741"/>
<dbReference type="RefSeq" id="WP_013681023.1">
    <property type="nucleotide sequence ID" value="NC_015315.1"/>
</dbReference>
<dbReference type="AlphaFoldDB" id="F2L672"/>
<name>F2L672_THEU7</name>
<protein>
    <recommendedName>
        <fullName evidence="3">Glycoside hydrolase, family 43</fullName>
    </recommendedName>
</protein>
<accession>F2L672</accession>
<dbReference type="eggNOG" id="arCOG14050">
    <property type="taxonomic scope" value="Archaea"/>
</dbReference>
<gene>
    <name evidence="1" type="ordered locus">TUZN_2234</name>
</gene>
<proteinExistence type="predicted"/>
<dbReference type="HOGENOM" id="CLU_961779_0_0_2"/>
<dbReference type="SUPFAM" id="SSF75005">
    <property type="entry name" value="Arabinanase/levansucrase/invertase"/>
    <property type="match status" value="1"/>
</dbReference>
<organism evidence="1 2">
    <name type="scientific">Thermoproteus uzoniensis (strain 768-20)</name>
    <dbReference type="NCBI Taxonomy" id="999630"/>
    <lineage>
        <taxon>Archaea</taxon>
        <taxon>Thermoproteota</taxon>
        <taxon>Thermoprotei</taxon>
        <taxon>Thermoproteales</taxon>
        <taxon>Thermoproteaceae</taxon>
        <taxon>Thermoproteus</taxon>
    </lineage>
</organism>
<dbReference type="Proteomes" id="UP000008138">
    <property type="component" value="Chromosome"/>
</dbReference>
<sequence>MFPLCEAVEISPVLRGIAPYAAWGSAVKYGDWIYMYVSRCEGSRSCSVVAYRSRDYVSFSEIGAVLEDGLTAAPFFWGDRYYLVYVDRKRGNRVRLASSREPDSGFSDLAILATPSSFNAAEVDLGSNVYVRGNVVDVLVSNILPYPRGLWALRFTPGGGFIGAWRLAAGAGTPGPWHSLHNASAYRVGDYYLLLSASNDYSEKPYRGYIVGFLMDRLYDVEGAGKFVLLDASAESHRFVGRRAVLGADTPSLLMDGGNAYLYLSVVDREAGGPWDIYLIKYRQCAYAY</sequence>
<evidence type="ECO:0000313" key="1">
    <source>
        <dbReference type="EMBL" id="AEA13688.1"/>
    </source>
</evidence>
<reference evidence="1 2" key="1">
    <citation type="journal article" date="2011" name="J. Bacteriol.">
        <title>Complete genome sequence of the thermoacidophilic crenarchaeon Thermoproteus uzoniensis 768-20.</title>
        <authorList>
            <person name="Mardanov A.V."/>
            <person name="Gumerov V.M."/>
            <person name="Beletsky A.V."/>
            <person name="Prokofeva M.I."/>
            <person name="Bonch-Osmolovskaya E.A."/>
            <person name="Ravin N.V."/>
            <person name="Skryabin K.G."/>
        </authorList>
    </citation>
    <scope>NUCLEOTIDE SEQUENCE [LARGE SCALE GENOMIC DNA]</scope>
    <source>
        <strain evidence="1 2">768-20</strain>
    </source>
</reference>
<keyword evidence="2" id="KW-1185">Reference proteome</keyword>
<dbReference type="EMBL" id="CP002590">
    <property type="protein sequence ID" value="AEA13688.1"/>
    <property type="molecule type" value="Genomic_DNA"/>
</dbReference>
<dbReference type="Gene3D" id="2.115.10.20">
    <property type="entry name" value="Glycosyl hydrolase domain, family 43"/>
    <property type="match status" value="1"/>
</dbReference>
<evidence type="ECO:0000313" key="2">
    <source>
        <dbReference type="Proteomes" id="UP000008138"/>
    </source>
</evidence>
<dbReference type="OrthoDB" id="23375at2157"/>
<dbReference type="STRING" id="999630.TUZN_2234"/>
<dbReference type="KEGG" id="tuz:TUZN_2234"/>
<evidence type="ECO:0008006" key="3">
    <source>
        <dbReference type="Google" id="ProtNLM"/>
    </source>
</evidence>
<dbReference type="InterPro" id="IPR023296">
    <property type="entry name" value="Glyco_hydro_beta-prop_sf"/>
</dbReference>
<reference key="2">
    <citation type="submission" date="2011-03" db="EMBL/GenBank/DDBJ databases">
        <title>Complete genome sequence of the thermoacidophilic crenarchaeon Thermoproteus uzoniensis 768-20.</title>
        <authorList>
            <person name="Mardanov A.V."/>
            <person name="Gumerov V.M."/>
            <person name="Beletsky A.V."/>
            <person name="Prokofeva M.I."/>
            <person name="Bonch-Osmolovskaya E.A."/>
            <person name="Ravin N.V."/>
            <person name="Skryabin K.G."/>
        </authorList>
    </citation>
    <scope>NUCLEOTIDE SEQUENCE</scope>
    <source>
        <strain>768-20</strain>
    </source>
</reference>